<accession>A0A9P0K6F0</accession>
<proteinExistence type="predicted"/>
<comment type="caution">
    <text evidence="1">The sequence shown here is derived from an EMBL/GenBank/DDBJ whole genome shotgun (WGS) entry which is preliminary data.</text>
</comment>
<dbReference type="OrthoDB" id="6774279at2759"/>
<dbReference type="EMBL" id="CAKOFQ010006754">
    <property type="protein sequence ID" value="CAH1968561.1"/>
    <property type="molecule type" value="Genomic_DNA"/>
</dbReference>
<protein>
    <recommendedName>
        <fullName evidence="3">Transposase</fullName>
    </recommendedName>
</protein>
<dbReference type="GO" id="GO:0003676">
    <property type="term" value="F:nucleic acid binding"/>
    <property type="evidence" value="ECO:0007669"/>
    <property type="project" value="InterPro"/>
</dbReference>
<dbReference type="InterPro" id="IPR036397">
    <property type="entry name" value="RNaseH_sf"/>
</dbReference>
<evidence type="ECO:0000313" key="1">
    <source>
        <dbReference type="EMBL" id="CAH1968561.1"/>
    </source>
</evidence>
<dbReference type="Proteomes" id="UP001152888">
    <property type="component" value="Unassembled WGS sequence"/>
</dbReference>
<keyword evidence="2" id="KW-1185">Reference proteome</keyword>
<sequence length="109" mass="12991">MANLRPRRPLRVPCLTRKQIAAHLQWAREHQEWLLPQWRNVVFTDEVRFGLIQGTMTAEMYEENVIQPIIQPLRHEFGNNFICMNDNARPHRATRVQRALERGQIVRLP</sequence>
<dbReference type="AlphaFoldDB" id="A0A9P0K6F0"/>
<evidence type="ECO:0008006" key="3">
    <source>
        <dbReference type="Google" id="ProtNLM"/>
    </source>
</evidence>
<gene>
    <name evidence="1" type="ORF">ACAOBT_LOCUS7926</name>
</gene>
<evidence type="ECO:0000313" key="2">
    <source>
        <dbReference type="Proteomes" id="UP001152888"/>
    </source>
</evidence>
<name>A0A9P0K6F0_ACAOB</name>
<reference evidence="1" key="1">
    <citation type="submission" date="2022-03" db="EMBL/GenBank/DDBJ databases">
        <authorList>
            <person name="Sayadi A."/>
        </authorList>
    </citation>
    <scope>NUCLEOTIDE SEQUENCE</scope>
</reference>
<organism evidence="1 2">
    <name type="scientific">Acanthoscelides obtectus</name>
    <name type="common">Bean weevil</name>
    <name type="synonym">Bruchus obtectus</name>
    <dbReference type="NCBI Taxonomy" id="200917"/>
    <lineage>
        <taxon>Eukaryota</taxon>
        <taxon>Metazoa</taxon>
        <taxon>Ecdysozoa</taxon>
        <taxon>Arthropoda</taxon>
        <taxon>Hexapoda</taxon>
        <taxon>Insecta</taxon>
        <taxon>Pterygota</taxon>
        <taxon>Neoptera</taxon>
        <taxon>Endopterygota</taxon>
        <taxon>Coleoptera</taxon>
        <taxon>Polyphaga</taxon>
        <taxon>Cucujiformia</taxon>
        <taxon>Chrysomeloidea</taxon>
        <taxon>Chrysomelidae</taxon>
        <taxon>Bruchinae</taxon>
        <taxon>Bruchini</taxon>
        <taxon>Acanthoscelides</taxon>
    </lineage>
</organism>
<dbReference type="Gene3D" id="3.30.420.10">
    <property type="entry name" value="Ribonuclease H-like superfamily/Ribonuclease H"/>
    <property type="match status" value="1"/>
</dbReference>